<evidence type="ECO:0000313" key="3">
    <source>
        <dbReference type="Proteomes" id="UP000712281"/>
    </source>
</evidence>
<accession>A0A8S9LTS6</accession>
<name>A0A8S9LTS6_BRACR</name>
<protein>
    <submittedName>
        <fullName evidence="2">Uncharacterized protein</fullName>
    </submittedName>
</protein>
<evidence type="ECO:0000256" key="1">
    <source>
        <dbReference type="SAM" id="MobiDB-lite"/>
    </source>
</evidence>
<feature type="compositionally biased region" description="Acidic residues" evidence="1">
    <location>
        <begin position="69"/>
        <end position="81"/>
    </location>
</feature>
<comment type="caution">
    <text evidence="2">The sequence shown here is derived from an EMBL/GenBank/DDBJ whole genome shotgun (WGS) entry which is preliminary data.</text>
</comment>
<evidence type="ECO:0000313" key="2">
    <source>
        <dbReference type="EMBL" id="KAF2609229.1"/>
    </source>
</evidence>
<dbReference type="Proteomes" id="UP000712281">
    <property type="component" value="Unassembled WGS sequence"/>
</dbReference>
<feature type="region of interest" description="Disordered" evidence="1">
    <location>
        <begin position="48"/>
        <end position="84"/>
    </location>
</feature>
<proteinExistence type="predicted"/>
<gene>
    <name evidence="2" type="ORF">F2Q68_00044555</name>
</gene>
<dbReference type="EMBL" id="QGKW02000276">
    <property type="protein sequence ID" value="KAF2609229.1"/>
    <property type="molecule type" value="Genomic_DNA"/>
</dbReference>
<dbReference type="AlphaFoldDB" id="A0A8S9LTS6"/>
<reference evidence="2" key="1">
    <citation type="submission" date="2019-12" db="EMBL/GenBank/DDBJ databases">
        <title>Genome sequencing and annotation of Brassica cretica.</title>
        <authorList>
            <person name="Studholme D.J."/>
            <person name="Sarris P.F."/>
        </authorList>
    </citation>
    <scope>NUCLEOTIDE SEQUENCE</scope>
    <source>
        <strain evidence="2">PFS-001/15</strain>
        <tissue evidence="2">Leaf</tissue>
    </source>
</reference>
<organism evidence="2 3">
    <name type="scientific">Brassica cretica</name>
    <name type="common">Mustard</name>
    <dbReference type="NCBI Taxonomy" id="69181"/>
    <lineage>
        <taxon>Eukaryota</taxon>
        <taxon>Viridiplantae</taxon>
        <taxon>Streptophyta</taxon>
        <taxon>Embryophyta</taxon>
        <taxon>Tracheophyta</taxon>
        <taxon>Spermatophyta</taxon>
        <taxon>Magnoliopsida</taxon>
        <taxon>eudicotyledons</taxon>
        <taxon>Gunneridae</taxon>
        <taxon>Pentapetalae</taxon>
        <taxon>rosids</taxon>
        <taxon>malvids</taxon>
        <taxon>Brassicales</taxon>
        <taxon>Brassicaceae</taxon>
        <taxon>Brassiceae</taxon>
        <taxon>Brassica</taxon>
    </lineage>
</organism>
<sequence>MRMMDETLLMQKLSRNWSFYERSNKDLILFDGAVPEITTSDTASVKDGRVPCKATESPNKEEEPMSFEVSEEDVEVDESDDDCKREKDMINGKSIRFSLVDVVKKGQHFTTKTALKATMEICAMKHNSTTRLANQMKHFGTFVARMMIAAGVFAQRD</sequence>